<dbReference type="InterPro" id="IPR050835">
    <property type="entry name" value="ABC_transporter_sub-D"/>
</dbReference>
<keyword evidence="9" id="KW-1185">Reference proteome</keyword>
<protein>
    <recommendedName>
        <fullName evidence="7">ABC transporter domain-containing protein</fullName>
    </recommendedName>
</protein>
<evidence type="ECO:0000256" key="6">
    <source>
        <dbReference type="SAM" id="Phobius"/>
    </source>
</evidence>
<evidence type="ECO:0000313" key="8">
    <source>
        <dbReference type="EMBL" id="KAK2174543.1"/>
    </source>
</evidence>
<dbReference type="PANTHER" id="PTHR11384:SF59">
    <property type="entry name" value="LYSOSOMAL COBALAMIN TRANSPORTER ABCD4"/>
    <property type="match status" value="1"/>
</dbReference>
<dbReference type="SUPFAM" id="SSF52540">
    <property type="entry name" value="P-loop containing nucleoside triphosphate hydrolases"/>
    <property type="match status" value="1"/>
</dbReference>
<feature type="domain" description="ABC transporter" evidence="7">
    <location>
        <begin position="268"/>
        <end position="484"/>
    </location>
</feature>
<sequence length="488" mass="55447">MVKGDQRITQDVDKTCNKFSEILARLLISPFTIAYYVYQTWSSTGYLGPLCVFGFFLVSTVINKLLMSPVVALVYKQERLEGDFRFKHMQIRSNAESAAFYRCGSVEREKADTRLAKLVDTQQKLVLREYFLSCKLTEYFLSCKFAEYFLSFSIQCADYLGSILSYIILAIPIFTGKYDDLTPSELSALISKNAFVTIYLISCFTRLIDMAAQVTDLAGTTHRTGQLMDELSSLEEVSRDDPSPSRDLMNPAVPTMHATNSAYGKVAYSLDGVSYTPPGSDRVLVRDLTWQFARGTNVLVTGDSGCGKTSLLRILDRLWNTTCSGSIERLVPHSRRGVLYLPQKPFFTDGTLRQQITYPYKEHEPSRLEDHDVIKLLQEADLMALYDRLGGLDVPIDWNWFDVLSPGEMQRLAFVRLFYYKPPFAVLDEATSQLGLDMEHKLYTKCRHLDITLLSVGHRDTLKQFHDVQLRLLGQGGAWGLEEIHPHQ</sequence>
<dbReference type="Pfam" id="PF00005">
    <property type="entry name" value="ABC_tran"/>
    <property type="match status" value="1"/>
</dbReference>
<proteinExistence type="inferred from homology"/>
<reference evidence="8" key="1">
    <citation type="journal article" date="2023" name="Mol. Biol. Evol.">
        <title>Third-Generation Sequencing Reveals the Adaptive Role of the Epigenome in Three Deep-Sea Polychaetes.</title>
        <authorList>
            <person name="Perez M."/>
            <person name="Aroh O."/>
            <person name="Sun Y."/>
            <person name="Lan Y."/>
            <person name="Juniper S.K."/>
            <person name="Young C.R."/>
            <person name="Angers B."/>
            <person name="Qian P.Y."/>
        </authorList>
    </citation>
    <scope>NUCLEOTIDE SEQUENCE</scope>
    <source>
        <strain evidence="8">R07B-5</strain>
    </source>
</reference>
<organism evidence="8 9">
    <name type="scientific">Ridgeia piscesae</name>
    <name type="common">Tubeworm</name>
    <dbReference type="NCBI Taxonomy" id="27915"/>
    <lineage>
        <taxon>Eukaryota</taxon>
        <taxon>Metazoa</taxon>
        <taxon>Spiralia</taxon>
        <taxon>Lophotrochozoa</taxon>
        <taxon>Annelida</taxon>
        <taxon>Polychaeta</taxon>
        <taxon>Sedentaria</taxon>
        <taxon>Canalipalpata</taxon>
        <taxon>Sabellida</taxon>
        <taxon>Siboglinidae</taxon>
        <taxon>Ridgeia</taxon>
    </lineage>
</organism>
<dbReference type="GO" id="GO:0005524">
    <property type="term" value="F:ATP binding"/>
    <property type="evidence" value="ECO:0007669"/>
    <property type="project" value="InterPro"/>
</dbReference>
<dbReference type="PROSITE" id="PS50893">
    <property type="entry name" value="ABC_TRANSPORTER_2"/>
    <property type="match status" value="1"/>
</dbReference>
<dbReference type="GO" id="GO:0006635">
    <property type="term" value="P:fatty acid beta-oxidation"/>
    <property type="evidence" value="ECO:0007669"/>
    <property type="project" value="TreeGrafter"/>
</dbReference>
<keyword evidence="3 6" id="KW-0812">Transmembrane</keyword>
<evidence type="ECO:0000256" key="4">
    <source>
        <dbReference type="ARBA" id="ARBA00022989"/>
    </source>
</evidence>
<accession>A0AAD9KMZ6</accession>
<dbReference type="EMBL" id="JAODUO010000795">
    <property type="protein sequence ID" value="KAK2174543.1"/>
    <property type="molecule type" value="Genomic_DNA"/>
</dbReference>
<dbReference type="Proteomes" id="UP001209878">
    <property type="component" value="Unassembled WGS sequence"/>
</dbReference>
<dbReference type="InterPro" id="IPR027417">
    <property type="entry name" value="P-loop_NTPase"/>
</dbReference>
<dbReference type="GO" id="GO:0005324">
    <property type="term" value="F:long-chain fatty acid transmembrane transporter activity"/>
    <property type="evidence" value="ECO:0007669"/>
    <property type="project" value="TreeGrafter"/>
</dbReference>
<dbReference type="GO" id="GO:0005778">
    <property type="term" value="C:peroxisomal membrane"/>
    <property type="evidence" value="ECO:0007669"/>
    <property type="project" value="TreeGrafter"/>
</dbReference>
<keyword evidence="5 6" id="KW-0472">Membrane</keyword>
<feature type="transmembrane region" description="Helical" evidence="6">
    <location>
        <begin position="186"/>
        <end position="208"/>
    </location>
</feature>
<gene>
    <name evidence="8" type="ORF">NP493_795g01017</name>
</gene>
<feature type="transmembrane region" description="Helical" evidence="6">
    <location>
        <begin position="148"/>
        <end position="174"/>
    </location>
</feature>
<keyword evidence="4 6" id="KW-1133">Transmembrane helix</keyword>
<dbReference type="GO" id="GO:0015910">
    <property type="term" value="P:long-chain fatty acid import into peroxisome"/>
    <property type="evidence" value="ECO:0007669"/>
    <property type="project" value="TreeGrafter"/>
</dbReference>
<comment type="caution">
    <text evidence="8">The sequence shown here is derived from an EMBL/GenBank/DDBJ whole genome shotgun (WGS) entry which is preliminary data.</text>
</comment>
<dbReference type="Gene3D" id="3.40.50.300">
    <property type="entry name" value="P-loop containing nucleotide triphosphate hydrolases"/>
    <property type="match status" value="1"/>
</dbReference>
<name>A0AAD9KMZ6_RIDPI</name>
<evidence type="ECO:0000256" key="3">
    <source>
        <dbReference type="ARBA" id="ARBA00022692"/>
    </source>
</evidence>
<feature type="transmembrane region" description="Helical" evidence="6">
    <location>
        <begin position="22"/>
        <end position="41"/>
    </location>
</feature>
<keyword evidence="2" id="KW-0813">Transport</keyword>
<dbReference type="GO" id="GO:0042760">
    <property type="term" value="P:very long-chain fatty acid catabolic process"/>
    <property type="evidence" value="ECO:0007669"/>
    <property type="project" value="TreeGrafter"/>
</dbReference>
<dbReference type="SUPFAM" id="SSF90123">
    <property type="entry name" value="ABC transporter transmembrane region"/>
    <property type="match status" value="1"/>
</dbReference>
<dbReference type="PANTHER" id="PTHR11384">
    <property type="entry name" value="ATP-BINDING CASSETTE, SUB-FAMILY D MEMBER"/>
    <property type="match status" value="1"/>
</dbReference>
<dbReference type="InterPro" id="IPR036640">
    <property type="entry name" value="ABC1_TM_sf"/>
</dbReference>
<dbReference type="GO" id="GO:0140359">
    <property type="term" value="F:ABC-type transporter activity"/>
    <property type="evidence" value="ECO:0007669"/>
    <property type="project" value="InterPro"/>
</dbReference>
<dbReference type="InterPro" id="IPR011527">
    <property type="entry name" value="ABC1_TM_dom"/>
</dbReference>
<evidence type="ECO:0000259" key="7">
    <source>
        <dbReference type="PROSITE" id="PS50893"/>
    </source>
</evidence>
<dbReference type="GO" id="GO:0007031">
    <property type="term" value="P:peroxisome organization"/>
    <property type="evidence" value="ECO:0007669"/>
    <property type="project" value="TreeGrafter"/>
</dbReference>
<dbReference type="CDD" id="cd03223">
    <property type="entry name" value="ABCD_peroxisomal_ALDP"/>
    <property type="match status" value="1"/>
</dbReference>
<dbReference type="InterPro" id="IPR003439">
    <property type="entry name" value="ABC_transporter-like_ATP-bd"/>
</dbReference>
<feature type="transmembrane region" description="Helical" evidence="6">
    <location>
        <begin position="47"/>
        <end position="75"/>
    </location>
</feature>
<evidence type="ECO:0000313" key="9">
    <source>
        <dbReference type="Proteomes" id="UP001209878"/>
    </source>
</evidence>
<comment type="similarity">
    <text evidence="1">Belongs to the ABC transporter superfamily. ABCD family. Peroxisomal fatty acyl CoA transporter (TC 3.A.1.203) subfamily.</text>
</comment>
<dbReference type="InterPro" id="IPR017871">
    <property type="entry name" value="ABC_transporter-like_CS"/>
</dbReference>
<dbReference type="Gene3D" id="1.20.1560.10">
    <property type="entry name" value="ABC transporter type 1, transmembrane domain"/>
    <property type="match status" value="1"/>
</dbReference>
<dbReference type="Pfam" id="PF06472">
    <property type="entry name" value="ABC_membrane_2"/>
    <property type="match status" value="1"/>
</dbReference>
<evidence type="ECO:0000256" key="5">
    <source>
        <dbReference type="ARBA" id="ARBA00023136"/>
    </source>
</evidence>
<evidence type="ECO:0000256" key="1">
    <source>
        <dbReference type="ARBA" id="ARBA00008575"/>
    </source>
</evidence>
<dbReference type="PROSITE" id="PS00211">
    <property type="entry name" value="ABC_TRANSPORTER_1"/>
    <property type="match status" value="1"/>
</dbReference>
<evidence type="ECO:0000256" key="2">
    <source>
        <dbReference type="ARBA" id="ARBA00022448"/>
    </source>
</evidence>
<dbReference type="GO" id="GO:0016887">
    <property type="term" value="F:ATP hydrolysis activity"/>
    <property type="evidence" value="ECO:0007669"/>
    <property type="project" value="InterPro"/>
</dbReference>
<dbReference type="AlphaFoldDB" id="A0AAD9KMZ6"/>